<dbReference type="InterPro" id="IPR011008">
    <property type="entry name" value="Dimeric_a/b-barrel"/>
</dbReference>
<dbReference type="SUPFAM" id="SSF54909">
    <property type="entry name" value="Dimeric alpha+beta barrel"/>
    <property type="match status" value="1"/>
</dbReference>
<evidence type="ECO:0000256" key="2">
    <source>
        <dbReference type="ARBA" id="ARBA00023125"/>
    </source>
</evidence>
<dbReference type="RefSeq" id="WP_110033174.1">
    <property type="nucleotide sequence ID" value="NZ_QGTR01000004.1"/>
</dbReference>
<dbReference type="Gene3D" id="3.30.70.920">
    <property type="match status" value="1"/>
</dbReference>
<dbReference type="AlphaFoldDB" id="A0A317PLT9"/>
<reference evidence="5 6" key="1">
    <citation type="submission" date="2018-05" db="EMBL/GenBank/DDBJ databases">
        <title>Genomic Encyclopedia of Type Strains, Phase IV (KMG-IV): sequencing the most valuable type-strain genomes for metagenomic binning, comparative biology and taxonomic classification.</title>
        <authorList>
            <person name="Goeker M."/>
        </authorList>
    </citation>
    <scope>NUCLEOTIDE SEQUENCE [LARGE SCALE GENOMIC DNA]</scope>
    <source>
        <strain evidence="5 6">DSM 16791</strain>
    </source>
</reference>
<protein>
    <submittedName>
        <fullName evidence="5">Lrp/AsnC family leucine-responsive transcriptional regulator</fullName>
    </submittedName>
</protein>
<gene>
    <name evidence="5" type="ORF">DFR52_104314</name>
</gene>
<dbReference type="EMBL" id="QGTR01000004">
    <property type="protein sequence ID" value="PWV99023.1"/>
    <property type="molecule type" value="Genomic_DNA"/>
</dbReference>
<dbReference type="PANTHER" id="PTHR30154:SF34">
    <property type="entry name" value="TRANSCRIPTIONAL REGULATOR AZLB"/>
    <property type="match status" value="1"/>
</dbReference>
<evidence type="ECO:0000259" key="4">
    <source>
        <dbReference type="PROSITE" id="PS50956"/>
    </source>
</evidence>
<feature type="domain" description="HTH asnC-type" evidence="4">
    <location>
        <begin position="7"/>
        <end position="68"/>
    </location>
</feature>
<dbReference type="Pfam" id="PF13404">
    <property type="entry name" value="HTH_AsnC-type"/>
    <property type="match status" value="1"/>
</dbReference>
<comment type="caution">
    <text evidence="5">The sequence shown here is derived from an EMBL/GenBank/DDBJ whole genome shotgun (WGS) entry which is preliminary data.</text>
</comment>
<evidence type="ECO:0000313" key="6">
    <source>
        <dbReference type="Proteomes" id="UP000246352"/>
    </source>
</evidence>
<evidence type="ECO:0000313" key="5">
    <source>
        <dbReference type="EMBL" id="PWV99023.1"/>
    </source>
</evidence>
<dbReference type="Proteomes" id="UP000246352">
    <property type="component" value="Unassembled WGS sequence"/>
</dbReference>
<dbReference type="SMART" id="SM00344">
    <property type="entry name" value="HTH_ASNC"/>
    <property type="match status" value="1"/>
</dbReference>
<dbReference type="InterPro" id="IPR036390">
    <property type="entry name" value="WH_DNA-bd_sf"/>
</dbReference>
<dbReference type="PROSITE" id="PS50956">
    <property type="entry name" value="HTH_ASNC_2"/>
    <property type="match status" value="1"/>
</dbReference>
<dbReference type="GO" id="GO:0005829">
    <property type="term" value="C:cytosol"/>
    <property type="evidence" value="ECO:0007669"/>
    <property type="project" value="TreeGrafter"/>
</dbReference>
<keyword evidence="6" id="KW-1185">Reference proteome</keyword>
<dbReference type="InterPro" id="IPR019887">
    <property type="entry name" value="Tscrpt_reg_AsnC/Lrp_C"/>
</dbReference>
<organism evidence="5 6">
    <name type="scientific">Hoeflea marina</name>
    <dbReference type="NCBI Taxonomy" id="274592"/>
    <lineage>
        <taxon>Bacteria</taxon>
        <taxon>Pseudomonadati</taxon>
        <taxon>Pseudomonadota</taxon>
        <taxon>Alphaproteobacteria</taxon>
        <taxon>Hyphomicrobiales</taxon>
        <taxon>Rhizobiaceae</taxon>
        <taxon>Hoeflea</taxon>
    </lineage>
</organism>
<dbReference type="InterPro" id="IPR036388">
    <property type="entry name" value="WH-like_DNA-bd_sf"/>
</dbReference>
<name>A0A317PLT9_9HYPH</name>
<evidence type="ECO:0000256" key="1">
    <source>
        <dbReference type="ARBA" id="ARBA00023015"/>
    </source>
</evidence>
<dbReference type="Pfam" id="PF01037">
    <property type="entry name" value="AsnC_trans_reg"/>
    <property type="match status" value="1"/>
</dbReference>
<dbReference type="Gene3D" id="1.10.10.10">
    <property type="entry name" value="Winged helix-like DNA-binding domain superfamily/Winged helix DNA-binding domain"/>
    <property type="match status" value="1"/>
</dbReference>
<evidence type="ECO:0000256" key="3">
    <source>
        <dbReference type="ARBA" id="ARBA00023163"/>
    </source>
</evidence>
<dbReference type="SUPFAM" id="SSF46785">
    <property type="entry name" value="Winged helix' DNA-binding domain"/>
    <property type="match status" value="1"/>
</dbReference>
<dbReference type="GO" id="GO:0043565">
    <property type="term" value="F:sequence-specific DNA binding"/>
    <property type="evidence" value="ECO:0007669"/>
    <property type="project" value="InterPro"/>
</dbReference>
<sequence length="158" mass="17715">MPENIPIDAADRKLISLLQDDARRTIEALAQACGLSASATQRRLQRLRDSKVISGEIAVIDPKRLGTRITLLVELELERDRPELMPALQDWIAATDSVQQAWQITGRGDLLLVVVTRSIEEFDGLAERMMEDNRNIRKFTTSVALKTLKRGLRVPVGD</sequence>
<dbReference type="PANTHER" id="PTHR30154">
    <property type="entry name" value="LEUCINE-RESPONSIVE REGULATORY PROTEIN"/>
    <property type="match status" value="1"/>
</dbReference>
<dbReference type="OrthoDB" id="7856348at2"/>
<dbReference type="GO" id="GO:0043200">
    <property type="term" value="P:response to amino acid"/>
    <property type="evidence" value="ECO:0007669"/>
    <property type="project" value="TreeGrafter"/>
</dbReference>
<accession>A0A317PLT9</accession>
<dbReference type="InterPro" id="IPR019888">
    <property type="entry name" value="Tscrpt_reg_AsnC-like"/>
</dbReference>
<keyword evidence="1" id="KW-0805">Transcription regulation</keyword>
<dbReference type="InterPro" id="IPR000485">
    <property type="entry name" value="AsnC-type_HTH_dom"/>
</dbReference>
<proteinExistence type="predicted"/>
<dbReference type="PRINTS" id="PR00033">
    <property type="entry name" value="HTHASNC"/>
</dbReference>
<keyword evidence="2" id="KW-0238">DNA-binding</keyword>
<keyword evidence="3" id="KW-0804">Transcription</keyword>